<sequence>MGFGGIMSRGLSAACALGAVVMLSISASSAGAGPFEGLAGVWTGRGSIQLEDGSTEKIRCKATYAVSGDAQGLNQTLLCASDSYKFELRSNVLARNGVLSGEWRETSRNVSGTLEGRAGNGQFNVDVSAPAFTAKLKMKTNGNRQDVVISSDGQFRGANISLSRS</sequence>
<feature type="chain" id="PRO_5012550712" evidence="1">
    <location>
        <begin position="33"/>
        <end position="165"/>
    </location>
</feature>
<organism evidence="2 3">
    <name type="scientific">Nitrobacter vulgaris</name>
    <dbReference type="NCBI Taxonomy" id="29421"/>
    <lineage>
        <taxon>Bacteria</taxon>
        <taxon>Pseudomonadati</taxon>
        <taxon>Pseudomonadota</taxon>
        <taxon>Alphaproteobacteria</taxon>
        <taxon>Hyphomicrobiales</taxon>
        <taxon>Nitrobacteraceae</taxon>
        <taxon>Nitrobacter</taxon>
    </lineage>
</organism>
<feature type="signal peptide" evidence="1">
    <location>
        <begin position="1"/>
        <end position="32"/>
    </location>
</feature>
<evidence type="ECO:0000256" key="1">
    <source>
        <dbReference type="SAM" id="SignalP"/>
    </source>
</evidence>
<proteinExistence type="predicted"/>
<dbReference type="OrthoDB" id="8137995at2"/>
<dbReference type="Proteomes" id="UP000189940">
    <property type="component" value="Unassembled WGS sequence"/>
</dbReference>
<evidence type="ECO:0000313" key="3">
    <source>
        <dbReference type="Proteomes" id="UP000189940"/>
    </source>
</evidence>
<keyword evidence="1" id="KW-0732">Signal</keyword>
<accession>A0A1V4HYL9</accession>
<gene>
    <name evidence="2" type="ORF">B2M20_10450</name>
</gene>
<protein>
    <submittedName>
        <fullName evidence="2">Uncharacterized protein</fullName>
    </submittedName>
</protein>
<reference evidence="2 3" key="1">
    <citation type="submission" date="2017-02" db="EMBL/GenBank/DDBJ databases">
        <title>Genome sequence of the nitrite-oxidizing bacterium Nitrobacter vulgaris strain Ab1.</title>
        <authorList>
            <person name="Mellbye B.L."/>
            <person name="Davis E.W."/>
            <person name="Spieck E."/>
            <person name="Chang J.H."/>
            <person name="Bottomley P.J."/>
            <person name="Sayavedra-Soto L.A."/>
        </authorList>
    </citation>
    <scope>NUCLEOTIDE SEQUENCE [LARGE SCALE GENOMIC DNA]</scope>
    <source>
        <strain evidence="2 3">Ab1</strain>
    </source>
</reference>
<name>A0A1V4HYL9_NITVU</name>
<keyword evidence="3" id="KW-1185">Reference proteome</keyword>
<dbReference type="RefSeq" id="WP_079447047.1">
    <property type="nucleotide sequence ID" value="NZ_JAVDPZ010000001.1"/>
</dbReference>
<dbReference type="EMBL" id="MWPQ01000040">
    <property type="protein sequence ID" value="OPH83014.1"/>
    <property type="molecule type" value="Genomic_DNA"/>
</dbReference>
<evidence type="ECO:0000313" key="2">
    <source>
        <dbReference type="EMBL" id="OPH83014.1"/>
    </source>
</evidence>
<comment type="caution">
    <text evidence="2">The sequence shown here is derived from an EMBL/GenBank/DDBJ whole genome shotgun (WGS) entry which is preliminary data.</text>
</comment>
<dbReference type="AlphaFoldDB" id="A0A1V4HYL9"/>